<feature type="binding site" evidence="10">
    <location>
        <position position="50"/>
    </location>
    <ligand>
        <name>[4Fe-4S] cluster</name>
        <dbReference type="ChEBI" id="CHEBI:49883"/>
        <label>1</label>
    </ligand>
</feature>
<dbReference type="RefSeq" id="WP_014856147.1">
    <property type="nucleotide sequence ID" value="NC_018178.1"/>
</dbReference>
<dbReference type="InterPro" id="IPR050395">
    <property type="entry name" value="4Fe4S_Ferredoxin_RnfB"/>
</dbReference>
<accession>I7A0C8</accession>
<comment type="function">
    <text evidence="10">Part of a membrane-bound complex that couples electron transfer with translocation of ions across the membrane.</text>
</comment>
<name>I7A0C8_MELRP</name>
<dbReference type="PROSITE" id="PS51656">
    <property type="entry name" value="4FE4S"/>
    <property type="match status" value="1"/>
</dbReference>
<dbReference type="Pfam" id="PF04060">
    <property type="entry name" value="FeS"/>
    <property type="match status" value="1"/>
</dbReference>
<dbReference type="InterPro" id="IPR017896">
    <property type="entry name" value="4Fe4S_Fe-S-bd"/>
</dbReference>
<dbReference type="InterPro" id="IPR007202">
    <property type="entry name" value="4Fe-4S_dom"/>
</dbReference>
<dbReference type="GO" id="GO:0046872">
    <property type="term" value="F:metal ion binding"/>
    <property type="evidence" value="ECO:0007669"/>
    <property type="project" value="UniProtKB-KW"/>
</dbReference>
<feature type="binding site" evidence="10">
    <location>
        <position position="176"/>
    </location>
    <ligand>
        <name>[4Fe-4S] cluster</name>
        <dbReference type="ChEBI" id="CHEBI:49883"/>
        <label>3</label>
    </ligand>
</feature>
<feature type="binding site" evidence="10">
    <location>
        <position position="179"/>
    </location>
    <ligand>
        <name>[4Fe-4S] cluster</name>
        <dbReference type="ChEBI" id="CHEBI:49883"/>
        <label>3</label>
    </ligand>
</feature>
<keyword evidence="14" id="KW-1185">Reference proteome</keyword>
<sequence length="274" mass="28679">MDSILIIALATMGGLGFIFAGGLAFADRKLRVEENPLIAKVSELLPNANCGACGNAGCYDFAVKVVEGKLAPTSCPVCDEEAAAEIAKLTGGDGVNAIKLLPRILCGGGDGKAKNKDVHYKGPSKCALTDIVAGGDKKCSYGCLGGGDCVEACKFNAIYIGNDKLPVVIEELCKGCGLCAQACPRGIIEMHPAERDLFVYCKSHDDPKTSKENCSAACIGCGICARNSNGAVEIIDNLAVINYELLNPGEIPIEKCSTRAIKKIEKNKMTVSLN</sequence>
<dbReference type="HOGENOM" id="CLU_053470_0_0_10"/>
<reference evidence="13 14" key="1">
    <citation type="journal article" date="2013" name="PLoS ONE">
        <title>Genomic analysis of Melioribacter roseus, facultatively anaerobic organotrophic bacterium representing a novel deep lineage within Bacteriodetes/Chlorobi group.</title>
        <authorList>
            <person name="Kadnikov V.V."/>
            <person name="Mardanov A.V."/>
            <person name="Podosokorskaya O.A."/>
            <person name="Gavrilov S.N."/>
            <person name="Kublanov I.V."/>
            <person name="Beletsky A.V."/>
            <person name="Bonch-Osmolovskaya E.A."/>
            <person name="Ravin N.V."/>
        </authorList>
    </citation>
    <scope>NUCLEOTIDE SEQUENCE [LARGE SCALE GENOMIC DNA]</scope>
    <source>
        <strain evidence="14">JCM 17771 / P3M-2</strain>
    </source>
</reference>
<feature type="binding site" evidence="10">
    <location>
        <position position="53"/>
    </location>
    <ligand>
        <name>[4Fe-4S] cluster</name>
        <dbReference type="ChEBI" id="CHEBI:49883"/>
        <label>1</label>
    </ligand>
</feature>
<comment type="cofactor">
    <cofactor evidence="10">
        <name>[4Fe-4S] cluster</name>
        <dbReference type="ChEBI" id="CHEBI:49883"/>
    </cofactor>
    <text evidence="10">Binds 3 [4Fe-4S] clusters.</text>
</comment>
<evidence type="ECO:0000259" key="12">
    <source>
        <dbReference type="PROSITE" id="PS51656"/>
    </source>
</evidence>
<evidence type="ECO:0000256" key="4">
    <source>
        <dbReference type="ARBA" id="ARBA00022737"/>
    </source>
</evidence>
<evidence type="ECO:0000313" key="14">
    <source>
        <dbReference type="Proteomes" id="UP000009011"/>
    </source>
</evidence>
<dbReference type="OrthoDB" id="9789936at2"/>
<feature type="binding site" evidence="10">
    <location>
        <position position="153"/>
    </location>
    <ligand>
        <name>[4Fe-4S] cluster</name>
        <dbReference type="ChEBI" id="CHEBI:49883"/>
        <label>3</label>
    </ligand>
</feature>
<evidence type="ECO:0000256" key="5">
    <source>
        <dbReference type="ARBA" id="ARBA00022967"/>
    </source>
</evidence>
<dbReference type="PATRIC" id="fig|1191523.3.peg.1567"/>
<keyword evidence="10" id="KW-1003">Cell membrane</keyword>
<keyword evidence="8 10" id="KW-0411">Iron-sulfur</keyword>
<evidence type="ECO:0000256" key="3">
    <source>
        <dbReference type="ARBA" id="ARBA00022723"/>
    </source>
</evidence>
<evidence type="ECO:0000259" key="11">
    <source>
        <dbReference type="PROSITE" id="PS51379"/>
    </source>
</evidence>
<dbReference type="InterPro" id="IPR010207">
    <property type="entry name" value="Elect_transpt_cplx_RnfB/RsxB"/>
</dbReference>
<dbReference type="KEGG" id="mro:MROS_1476"/>
<feature type="binding site" evidence="10">
    <location>
        <position position="58"/>
    </location>
    <ligand>
        <name>[4Fe-4S] cluster</name>
        <dbReference type="ChEBI" id="CHEBI:49883"/>
        <label>1</label>
    </ligand>
</feature>
<keyword evidence="4 10" id="KW-0677">Repeat</keyword>
<dbReference type="GO" id="GO:0005886">
    <property type="term" value="C:plasma membrane"/>
    <property type="evidence" value="ECO:0007669"/>
    <property type="project" value="UniProtKB-SubCell"/>
</dbReference>
<keyword evidence="6 10" id="KW-0249">Electron transport</keyword>
<feature type="region of interest" description="Hydrophobic" evidence="10">
    <location>
        <begin position="1"/>
        <end position="27"/>
    </location>
</feature>
<feature type="binding site" evidence="10">
    <location>
        <position position="139"/>
    </location>
    <ligand>
        <name>[4Fe-4S] cluster</name>
        <dbReference type="ChEBI" id="CHEBI:49883"/>
        <label>2</label>
    </ligand>
</feature>
<dbReference type="Proteomes" id="UP000009011">
    <property type="component" value="Chromosome"/>
</dbReference>
<dbReference type="PROSITE" id="PS00198">
    <property type="entry name" value="4FE4S_FER_1"/>
    <property type="match status" value="1"/>
</dbReference>
<evidence type="ECO:0000256" key="9">
    <source>
        <dbReference type="ARBA" id="ARBA00023136"/>
    </source>
</evidence>
<keyword evidence="5 10" id="KW-1278">Translocase</keyword>
<dbReference type="GO" id="GO:0009055">
    <property type="term" value="F:electron transfer activity"/>
    <property type="evidence" value="ECO:0007669"/>
    <property type="project" value="InterPro"/>
</dbReference>
<comment type="similarity">
    <text evidence="10">Belongs to the 4Fe4S bacterial-type ferredoxin family. RnfB subfamily.</text>
</comment>
<dbReference type="PROSITE" id="PS51379">
    <property type="entry name" value="4FE4S_FER_2"/>
    <property type="match status" value="2"/>
</dbReference>
<evidence type="ECO:0000256" key="8">
    <source>
        <dbReference type="ARBA" id="ARBA00023014"/>
    </source>
</evidence>
<feature type="binding site" evidence="10">
    <location>
        <position position="173"/>
    </location>
    <ligand>
        <name>[4Fe-4S] cluster</name>
        <dbReference type="ChEBI" id="CHEBI:49883"/>
        <label>3</label>
    </ligand>
</feature>
<feature type="domain" description="4Fe-4S ferredoxin-type" evidence="11">
    <location>
        <begin position="129"/>
        <end position="163"/>
    </location>
</feature>
<dbReference type="HAMAP" id="MF_00463">
    <property type="entry name" value="RsxB_RnfB"/>
    <property type="match status" value="1"/>
</dbReference>
<evidence type="ECO:0000256" key="7">
    <source>
        <dbReference type="ARBA" id="ARBA00023004"/>
    </source>
</evidence>
<feature type="binding site" evidence="10">
    <location>
        <position position="75"/>
    </location>
    <ligand>
        <name>[4Fe-4S] cluster</name>
        <dbReference type="ChEBI" id="CHEBI:49883"/>
        <label>1</label>
    </ligand>
</feature>
<evidence type="ECO:0000256" key="6">
    <source>
        <dbReference type="ARBA" id="ARBA00022982"/>
    </source>
</evidence>
<dbReference type="EC" id="7.-.-.-" evidence="10"/>
<comment type="subcellular location">
    <subcellularLocation>
        <location evidence="10">Cell membrane</location>
    </subcellularLocation>
</comment>
<comment type="subunit">
    <text evidence="10">The complex is composed of six subunits: RnfA, RnfB, RnfC, RnfD, RnfE and RnfG.</text>
</comment>
<proteinExistence type="inferred from homology"/>
<dbReference type="Gene3D" id="1.10.15.40">
    <property type="entry name" value="Electron transport complex subunit B, putative Fe-S cluster"/>
    <property type="match status" value="1"/>
</dbReference>
<evidence type="ECO:0000256" key="10">
    <source>
        <dbReference type="HAMAP-Rule" id="MF_00463"/>
    </source>
</evidence>
<keyword evidence="3 10" id="KW-0479">Metal-binding</keyword>
<feature type="binding site" evidence="10">
    <location>
        <position position="149"/>
    </location>
    <ligand>
        <name>[4Fe-4S] cluster</name>
        <dbReference type="ChEBI" id="CHEBI:49883"/>
        <label>2</label>
    </ligand>
</feature>
<dbReference type="Pfam" id="PF00037">
    <property type="entry name" value="Fer4"/>
    <property type="match status" value="1"/>
</dbReference>
<feature type="binding site" evidence="10">
    <location>
        <position position="183"/>
    </location>
    <ligand>
        <name>[4Fe-4S] cluster</name>
        <dbReference type="ChEBI" id="CHEBI:49883"/>
        <label>2</label>
    </ligand>
</feature>
<gene>
    <name evidence="10" type="primary">rnfB</name>
    <name evidence="13" type="ordered locus">MROS_1476</name>
</gene>
<comment type="caution">
    <text evidence="10">Lacks conserved residue(s) required for the propagation of feature annotation.</text>
</comment>
<dbReference type="eggNOG" id="COG2878">
    <property type="taxonomic scope" value="Bacteria"/>
</dbReference>
<feature type="domain" description="4Fe-4S ferredoxin-type" evidence="11">
    <location>
        <begin position="164"/>
        <end position="193"/>
    </location>
</feature>
<dbReference type="STRING" id="1191523.MROS_1476"/>
<feature type="domain" description="4Fe-4S" evidence="12">
    <location>
        <begin position="33"/>
        <end position="92"/>
    </location>
</feature>
<organism evidence="13 14">
    <name type="scientific">Melioribacter roseus (strain DSM 23840 / JCM 17771 / VKM B-2668 / P3M-2)</name>
    <dbReference type="NCBI Taxonomy" id="1191523"/>
    <lineage>
        <taxon>Bacteria</taxon>
        <taxon>Pseudomonadati</taxon>
        <taxon>Ignavibacteriota</taxon>
        <taxon>Ignavibacteria</taxon>
        <taxon>Ignavibacteriales</taxon>
        <taxon>Melioribacteraceae</taxon>
        <taxon>Melioribacter</taxon>
    </lineage>
</organism>
<dbReference type="AlphaFoldDB" id="I7A0C8"/>
<keyword evidence="2 10" id="KW-0004">4Fe-4S</keyword>
<dbReference type="GO" id="GO:0051539">
    <property type="term" value="F:4 iron, 4 sulfur cluster binding"/>
    <property type="evidence" value="ECO:0007669"/>
    <property type="project" value="UniProtKB-UniRule"/>
</dbReference>
<dbReference type="Gene3D" id="3.30.70.20">
    <property type="match status" value="1"/>
</dbReference>
<keyword evidence="9 10" id="KW-0472">Membrane</keyword>
<keyword evidence="1 10" id="KW-0813">Transport</keyword>
<dbReference type="EMBL" id="CP003557">
    <property type="protein sequence ID" value="AFN74713.1"/>
    <property type="molecule type" value="Genomic_DNA"/>
</dbReference>
<protein>
    <recommendedName>
        <fullName evidence="10">Ion-translocating oxidoreductase complex subunit B</fullName>
        <ecNumber evidence="10">7.-.-.-</ecNumber>
    </recommendedName>
    <alternativeName>
        <fullName evidence="10">Rnf electron transport complex subunit B</fullName>
    </alternativeName>
</protein>
<feature type="binding site" evidence="10">
    <location>
        <position position="143"/>
    </location>
    <ligand>
        <name>[4Fe-4S] cluster</name>
        <dbReference type="ChEBI" id="CHEBI:49883"/>
        <label>2</label>
    </ligand>
</feature>
<dbReference type="PANTHER" id="PTHR43560:SF1">
    <property type="entry name" value="ION-TRANSLOCATING OXIDOREDUCTASE COMPLEX SUBUNIT B"/>
    <property type="match status" value="1"/>
</dbReference>
<evidence type="ECO:0000256" key="2">
    <source>
        <dbReference type="ARBA" id="ARBA00022485"/>
    </source>
</evidence>
<evidence type="ECO:0000256" key="1">
    <source>
        <dbReference type="ARBA" id="ARBA00022448"/>
    </source>
</evidence>
<keyword evidence="7 10" id="KW-0408">Iron</keyword>
<dbReference type="PANTHER" id="PTHR43560">
    <property type="entry name" value="ION-TRANSLOCATING OXIDOREDUCTASE COMPLEX SUBUNIT B"/>
    <property type="match status" value="1"/>
</dbReference>
<dbReference type="SUPFAM" id="SSF54862">
    <property type="entry name" value="4Fe-4S ferredoxins"/>
    <property type="match status" value="1"/>
</dbReference>
<dbReference type="GO" id="GO:0022900">
    <property type="term" value="P:electron transport chain"/>
    <property type="evidence" value="ECO:0007669"/>
    <property type="project" value="UniProtKB-UniRule"/>
</dbReference>
<dbReference type="InterPro" id="IPR017900">
    <property type="entry name" value="4Fe4S_Fe_S_CS"/>
</dbReference>
<evidence type="ECO:0000313" key="13">
    <source>
        <dbReference type="EMBL" id="AFN74713.1"/>
    </source>
</evidence>